<proteinExistence type="predicted"/>
<dbReference type="InterPro" id="IPR012347">
    <property type="entry name" value="Ferritin-like"/>
</dbReference>
<dbReference type="Pfam" id="PF09537">
    <property type="entry name" value="DUF2383"/>
    <property type="match status" value="1"/>
</dbReference>
<dbReference type="Gene3D" id="1.20.120.20">
    <property type="entry name" value="Apolipoprotein"/>
    <property type="match status" value="1"/>
</dbReference>
<dbReference type="EMBL" id="CADCTW010000032">
    <property type="protein sequence ID" value="CAA9302514.1"/>
    <property type="molecule type" value="Genomic_DNA"/>
</dbReference>
<dbReference type="InterPro" id="IPR009078">
    <property type="entry name" value="Ferritin-like_SF"/>
</dbReference>
<feature type="domain" description="DUF2383" evidence="2">
    <location>
        <begin position="19"/>
        <end position="120"/>
    </location>
</feature>
<accession>A0A6J4KEE1</accession>
<evidence type="ECO:0000256" key="1">
    <source>
        <dbReference type="SAM" id="MobiDB-lite"/>
    </source>
</evidence>
<dbReference type="SUPFAM" id="SSF47240">
    <property type="entry name" value="Ferritin-like"/>
    <property type="match status" value="1"/>
</dbReference>
<feature type="region of interest" description="Disordered" evidence="1">
    <location>
        <begin position="216"/>
        <end position="238"/>
    </location>
</feature>
<reference evidence="3" key="1">
    <citation type="submission" date="2020-02" db="EMBL/GenBank/DDBJ databases">
        <authorList>
            <person name="Meier V. D."/>
        </authorList>
    </citation>
    <scope>NUCLEOTIDE SEQUENCE</scope>
    <source>
        <strain evidence="3">AVDCRST_MAG68</strain>
    </source>
</reference>
<dbReference type="CDD" id="cd00657">
    <property type="entry name" value="Ferritin_like"/>
    <property type="match status" value="1"/>
</dbReference>
<dbReference type="Gene3D" id="1.20.1260.10">
    <property type="match status" value="1"/>
</dbReference>
<dbReference type="AlphaFoldDB" id="A0A6J4KEE1"/>
<evidence type="ECO:0000313" key="3">
    <source>
        <dbReference type="EMBL" id="CAA9302514.1"/>
    </source>
</evidence>
<organism evidence="3">
    <name type="scientific">uncultured Gemmatimonadota bacterium</name>
    <dbReference type="NCBI Taxonomy" id="203437"/>
    <lineage>
        <taxon>Bacteria</taxon>
        <taxon>Pseudomonadati</taxon>
        <taxon>Gemmatimonadota</taxon>
        <taxon>environmental samples</taxon>
    </lineage>
</organism>
<name>A0A6J4KEE1_9BACT</name>
<sequence>MDTDMTRPEGGAAPAVSEIVDGLNDLLQLDHDAIGAYDIAIERLEDRDHANQILGFRRDHERHIQELNELIATLGGAPKNQPHLTGPFKQALQALGAIGGDRGILTSFRTNELQVRSKYETYAARANQWPAHVKRAIDRNALDEERHYRWVADALQAMGVGMGEGPEIDAATAARERANLHGTTLDQARERIAGVAETARERLADVAERATDLAGTARERASELAGTARERASELAGTARERVTDLAGSVRGGHGDAGAAAYTAGGSTSGGNRISGLLDMEEGPLAGPMGRVRGGVGTARQGAVDATSTFEERIRSKPVQMLLAAGVAGFVVGRLLR</sequence>
<gene>
    <name evidence="3" type="ORF">AVDCRST_MAG68-576</name>
</gene>
<protein>
    <recommendedName>
        <fullName evidence="2">DUF2383 domain-containing protein</fullName>
    </recommendedName>
</protein>
<dbReference type="InterPro" id="IPR019052">
    <property type="entry name" value="DUF2383"/>
</dbReference>
<evidence type="ECO:0000259" key="2">
    <source>
        <dbReference type="Pfam" id="PF09537"/>
    </source>
</evidence>